<dbReference type="InterPro" id="IPR052895">
    <property type="entry name" value="HetReg/Transcr_Mod"/>
</dbReference>
<evidence type="ECO:0000313" key="3">
    <source>
        <dbReference type="Proteomes" id="UP000736672"/>
    </source>
</evidence>
<dbReference type="PANTHER" id="PTHR24148:SF79">
    <property type="entry name" value="HETEROKARYON INCOMPATIBILITY DOMAIN-CONTAINING PROTEIN"/>
    <property type="match status" value="1"/>
</dbReference>
<dbReference type="OrthoDB" id="2157530at2759"/>
<sequence length="688" mass="78810">METAAPLLYRRLDPSTSEIRLLEVPSDGSEDWGLITVSLDDNPKYFALSYVWGEKKDLEKIILQGQDVEVTPNLASALSRIRSGNLGRTSTPIKYLWVDAICINQEDNEERSKQVQFMHHIFICAEAVYAWVGQKDYSLAFQTIKTLADEAARHYPSGTIPDDRDELDIFGIFDMPPFKLEWLQQYPSLCDETSDAEFPFKNDAWNSVMDLFLDQYWKRVWIYQEVVLARQLRLFSLGGMTLSRQDLFMFAQSYTELELESKVDKGEVQRPEFLCQTVWDGLIRFPPHHGIDAIRNARCITTNNDAVKATRGSWAKCLIQPSWKESIAATRLVATDPRDYIYGLLAISKIPMKPDYTKSVTEVYTEFVECWIEASLEARGKPTMLLEQSPILPLGFLSLAGVGYFGSSDDFPSWAPNFPQNALQNSTRILHLPAFRSLFQEDPSRYPHLDRNTGSLVVWGTEIEPVLHVSNFSRLAYFDDETPQRLVFDIGHSFRRYTSRHPRSISGTTSWQDIARLLFKKVSKTVTRAMVCSLLVLAGASSMYVRMNHPDGLGGWDSPDSSLFPTDWETQLYQRAFPDEDLKKLGFSDNPFADKESQKDELFQHVIPLCERMVDRSIFETKRGYLGRGPLDVREGDRLCVLKDYDQPVLLRKLGDHYIFVGTVFVVDLNPGEWIQDNPSGLEWLKLR</sequence>
<proteinExistence type="predicted"/>
<name>A0A9P9L3J0_FUSSL</name>
<dbReference type="PANTHER" id="PTHR24148">
    <property type="entry name" value="ANKYRIN REPEAT DOMAIN-CONTAINING PROTEIN 39 HOMOLOG-RELATED"/>
    <property type="match status" value="1"/>
</dbReference>
<accession>A0A9P9L3J0</accession>
<evidence type="ECO:0000313" key="2">
    <source>
        <dbReference type="EMBL" id="KAH7273290.1"/>
    </source>
</evidence>
<organism evidence="2 3">
    <name type="scientific">Fusarium solani</name>
    <name type="common">Filamentous fungus</name>
    <dbReference type="NCBI Taxonomy" id="169388"/>
    <lineage>
        <taxon>Eukaryota</taxon>
        <taxon>Fungi</taxon>
        <taxon>Dikarya</taxon>
        <taxon>Ascomycota</taxon>
        <taxon>Pezizomycotina</taxon>
        <taxon>Sordariomycetes</taxon>
        <taxon>Hypocreomycetidae</taxon>
        <taxon>Hypocreales</taxon>
        <taxon>Nectriaceae</taxon>
        <taxon>Fusarium</taxon>
        <taxon>Fusarium solani species complex</taxon>
    </lineage>
</organism>
<reference evidence="2" key="1">
    <citation type="journal article" date="2021" name="Nat. Commun.">
        <title>Genetic determinants of endophytism in the Arabidopsis root mycobiome.</title>
        <authorList>
            <person name="Mesny F."/>
            <person name="Miyauchi S."/>
            <person name="Thiergart T."/>
            <person name="Pickel B."/>
            <person name="Atanasova L."/>
            <person name="Karlsson M."/>
            <person name="Huettel B."/>
            <person name="Barry K.W."/>
            <person name="Haridas S."/>
            <person name="Chen C."/>
            <person name="Bauer D."/>
            <person name="Andreopoulos W."/>
            <person name="Pangilinan J."/>
            <person name="LaButti K."/>
            <person name="Riley R."/>
            <person name="Lipzen A."/>
            <person name="Clum A."/>
            <person name="Drula E."/>
            <person name="Henrissat B."/>
            <person name="Kohler A."/>
            <person name="Grigoriev I.V."/>
            <person name="Martin F.M."/>
            <person name="Hacquard S."/>
        </authorList>
    </citation>
    <scope>NUCLEOTIDE SEQUENCE</scope>
    <source>
        <strain evidence="2">FSSC 5 MPI-SDFR-AT-0091</strain>
    </source>
</reference>
<evidence type="ECO:0000259" key="1">
    <source>
        <dbReference type="Pfam" id="PF06985"/>
    </source>
</evidence>
<gene>
    <name evidence="2" type="ORF">B0J15DRAFT_96664</name>
</gene>
<keyword evidence="3" id="KW-1185">Reference proteome</keyword>
<comment type="caution">
    <text evidence="2">The sequence shown here is derived from an EMBL/GenBank/DDBJ whole genome shotgun (WGS) entry which is preliminary data.</text>
</comment>
<dbReference type="InterPro" id="IPR010730">
    <property type="entry name" value="HET"/>
</dbReference>
<protein>
    <submittedName>
        <fullName evidence="2">Heterokaryon incompatibility protein-domain-containing protein</fullName>
    </submittedName>
</protein>
<dbReference type="Proteomes" id="UP000736672">
    <property type="component" value="Unassembled WGS sequence"/>
</dbReference>
<dbReference type="AlphaFoldDB" id="A0A9P9L3J0"/>
<dbReference type="EMBL" id="JAGTJS010000002">
    <property type="protein sequence ID" value="KAH7273290.1"/>
    <property type="molecule type" value="Genomic_DNA"/>
</dbReference>
<dbReference type="Pfam" id="PF06985">
    <property type="entry name" value="HET"/>
    <property type="match status" value="1"/>
</dbReference>
<feature type="domain" description="Heterokaryon incompatibility" evidence="1">
    <location>
        <begin position="45"/>
        <end position="225"/>
    </location>
</feature>